<dbReference type="Proteomes" id="UP000632138">
    <property type="component" value="Unassembled WGS sequence"/>
</dbReference>
<dbReference type="InterPro" id="IPR011051">
    <property type="entry name" value="RmlC_Cupin_sf"/>
</dbReference>
<evidence type="ECO:0000256" key="1">
    <source>
        <dbReference type="SAM" id="MobiDB-lite"/>
    </source>
</evidence>
<feature type="region of interest" description="Disordered" evidence="1">
    <location>
        <begin position="1"/>
        <end position="23"/>
    </location>
</feature>
<sequence>MAFDSTDLRSTLPSAAAAAPTPERFSGAEHVQFGDLAPAEKGDGVSTWYARGQNFVVGYSELDGTATFSRTGQPDEYVVLLADATLSATVGDVTASGQTMIVVPPGDSTVTVTGQGRVIRLLTTQSADIAALAANAASYDERHENIAPYEPWPEPVGGYRVRTYDLTVEPLKNPPFRLYRCTTFMVNFIDPKQGPRDPSKMSPHKHDDFEQCSIVLEGEYIHHIRWPWTTNKANWREDEHQRVAAPSVTVIPPPSLHTSEAVSPGTNHLIDVFCTPRFDFSAMDGWVFNAADYPAPSAPSAQSAS</sequence>
<dbReference type="RefSeq" id="WP_203374711.1">
    <property type="nucleotide sequence ID" value="NZ_JAENHP010000001.1"/>
</dbReference>
<organism evidence="2 3">
    <name type="scientific">Paractinoplanes ovalisporus</name>
    <dbReference type="NCBI Taxonomy" id="2810368"/>
    <lineage>
        <taxon>Bacteria</taxon>
        <taxon>Bacillati</taxon>
        <taxon>Actinomycetota</taxon>
        <taxon>Actinomycetes</taxon>
        <taxon>Micromonosporales</taxon>
        <taxon>Micromonosporaceae</taxon>
        <taxon>Paractinoplanes</taxon>
    </lineage>
</organism>
<gene>
    <name evidence="2" type="ORF">JIG36_04710</name>
</gene>
<reference evidence="2 3" key="1">
    <citation type="submission" date="2021-01" db="EMBL/GenBank/DDBJ databases">
        <title>Actinoplanes sp. nov. LDG1-06 isolated from lichen.</title>
        <authorList>
            <person name="Saeng-In P."/>
            <person name="Phongsopitanun W."/>
            <person name="Kanchanasin P."/>
            <person name="Yuki M."/>
            <person name="Kudo T."/>
            <person name="Ohkuma M."/>
            <person name="Tanasupawat S."/>
        </authorList>
    </citation>
    <scope>NUCLEOTIDE SEQUENCE [LARGE SCALE GENOMIC DNA]</scope>
    <source>
        <strain evidence="2 3">LDG1-06</strain>
    </source>
</reference>
<proteinExistence type="predicted"/>
<dbReference type="EMBL" id="JAENHP010000001">
    <property type="protein sequence ID" value="MBM2614858.1"/>
    <property type="molecule type" value="Genomic_DNA"/>
</dbReference>
<accession>A0ABS2A6D1</accession>
<evidence type="ECO:0000313" key="2">
    <source>
        <dbReference type="EMBL" id="MBM2614858.1"/>
    </source>
</evidence>
<keyword evidence="3" id="KW-1185">Reference proteome</keyword>
<dbReference type="SUPFAM" id="SSF51182">
    <property type="entry name" value="RmlC-like cupins"/>
    <property type="match status" value="1"/>
</dbReference>
<dbReference type="InterPro" id="IPR014710">
    <property type="entry name" value="RmlC-like_jellyroll"/>
</dbReference>
<evidence type="ECO:0008006" key="4">
    <source>
        <dbReference type="Google" id="ProtNLM"/>
    </source>
</evidence>
<name>A0ABS2A6D1_9ACTN</name>
<dbReference type="Gene3D" id="2.60.120.10">
    <property type="entry name" value="Jelly Rolls"/>
    <property type="match status" value="1"/>
</dbReference>
<protein>
    <recommendedName>
        <fullName evidence="4">5-deoxy-glucuronate isomerase</fullName>
    </recommendedName>
</protein>
<comment type="caution">
    <text evidence="2">The sequence shown here is derived from an EMBL/GenBank/DDBJ whole genome shotgun (WGS) entry which is preliminary data.</text>
</comment>
<evidence type="ECO:0000313" key="3">
    <source>
        <dbReference type="Proteomes" id="UP000632138"/>
    </source>
</evidence>